<protein>
    <recommendedName>
        <fullName evidence="4">Transcriptional regulator</fullName>
    </recommendedName>
</protein>
<feature type="compositionally biased region" description="Basic and acidic residues" evidence="1">
    <location>
        <begin position="1"/>
        <end position="28"/>
    </location>
</feature>
<dbReference type="AlphaFoldDB" id="A0A0R1Y4J9"/>
<dbReference type="RefSeq" id="WP_025081279.1">
    <property type="nucleotide sequence ID" value="NZ_AZGI01000091.1"/>
</dbReference>
<evidence type="ECO:0008006" key="4">
    <source>
        <dbReference type="Google" id="ProtNLM"/>
    </source>
</evidence>
<proteinExistence type="predicted"/>
<dbReference type="InterPro" id="IPR009370">
    <property type="entry name" value="YutD-like"/>
</dbReference>
<evidence type="ECO:0000313" key="3">
    <source>
        <dbReference type="Proteomes" id="UP000051223"/>
    </source>
</evidence>
<organism evidence="2 3">
    <name type="scientific">Lactobacillus hamsteri DSM 5661 = JCM 6256</name>
    <dbReference type="NCBI Taxonomy" id="1423754"/>
    <lineage>
        <taxon>Bacteria</taxon>
        <taxon>Bacillati</taxon>
        <taxon>Bacillota</taxon>
        <taxon>Bacilli</taxon>
        <taxon>Lactobacillales</taxon>
        <taxon>Lactobacillaceae</taxon>
        <taxon>Lactobacillus</taxon>
    </lineage>
</organism>
<sequence length="198" mass="23789">MAEEKKKRIRRDDESTEGKSENKFEKKQPLRHPLALVAQDGDKVKINKQLYRIKINKGDAIDLETLRRKYDPYLDQYDFLVGDVSSEHLRLKGFYKDIVRTAIDRKENTIADYLLEYCNPGTSYFVLELISPVHRYSRVQENKKKYNHHKHHYSYHKNNFKKRRVHRTKFQKRKTIAIQKGSGRKHAFVIKKRKENED</sequence>
<dbReference type="InterPro" id="IPR038141">
    <property type="entry name" value="YutD-like_sf"/>
</dbReference>
<accession>A0A0R1Y4J9</accession>
<dbReference type="PATRIC" id="fig|1423754.3.peg.444"/>
<dbReference type="Gene3D" id="3.50.4.20">
    <property type="match status" value="1"/>
</dbReference>
<keyword evidence="3" id="KW-1185">Reference proteome</keyword>
<dbReference type="OrthoDB" id="1650379at2"/>
<comment type="caution">
    <text evidence="2">The sequence shown here is derived from an EMBL/GenBank/DDBJ whole genome shotgun (WGS) entry which is preliminary data.</text>
</comment>
<name>A0A0R1Y4J9_9LACO</name>
<dbReference type="Pfam" id="PF06265">
    <property type="entry name" value="YutD-like"/>
    <property type="match status" value="1"/>
</dbReference>
<feature type="region of interest" description="Disordered" evidence="1">
    <location>
        <begin position="1"/>
        <end position="29"/>
    </location>
</feature>
<evidence type="ECO:0000313" key="2">
    <source>
        <dbReference type="EMBL" id="KRM37130.1"/>
    </source>
</evidence>
<gene>
    <name evidence="2" type="ORF">FC39_GL000430</name>
</gene>
<reference evidence="2 3" key="1">
    <citation type="journal article" date="2015" name="Genome Announc.">
        <title>Expanding the biotechnology potential of lactobacilli through comparative genomics of 213 strains and associated genera.</title>
        <authorList>
            <person name="Sun Z."/>
            <person name="Harris H.M."/>
            <person name="McCann A."/>
            <person name="Guo C."/>
            <person name="Argimon S."/>
            <person name="Zhang W."/>
            <person name="Yang X."/>
            <person name="Jeffery I.B."/>
            <person name="Cooney J.C."/>
            <person name="Kagawa T.F."/>
            <person name="Liu W."/>
            <person name="Song Y."/>
            <person name="Salvetti E."/>
            <person name="Wrobel A."/>
            <person name="Rasinkangas P."/>
            <person name="Parkhill J."/>
            <person name="Rea M.C."/>
            <person name="O'Sullivan O."/>
            <person name="Ritari J."/>
            <person name="Douillard F.P."/>
            <person name="Paul Ross R."/>
            <person name="Yang R."/>
            <person name="Briner A.E."/>
            <person name="Felis G.E."/>
            <person name="de Vos W.M."/>
            <person name="Barrangou R."/>
            <person name="Klaenhammer T.R."/>
            <person name="Caufield P.W."/>
            <person name="Cui Y."/>
            <person name="Zhang H."/>
            <person name="O'Toole P.W."/>
        </authorList>
    </citation>
    <scope>NUCLEOTIDE SEQUENCE [LARGE SCALE GENOMIC DNA]</scope>
    <source>
        <strain evidence="2 3">DSM 5661</strain>
    </source>
</reference>
<dbReference type="eggNOG" id="COG4470">
    <property type="taxonomic scope" value="Bacteria"/>
</dbReference>
<dbReference type="STRING" id="1423754.FC39_GL000430"/>
<dbReference type="EMBL" id="AZGI01000091">
    <property type="protein sequence ID" value="KRM37130.1"/>
    <property type="molecule type" value="Genomic_DNA"/>
</dbReference>
<dbReference type="Proteomes" id="UP000051223">
    <property type="component" value="Unassembled WGS sequence"/>
</dbReference>
<evidence type="ECO:0000256" key="1">
    <source>
        <dbReference type="SAM" id="MobiDB-lite"/>
    </source>
</evidence>